<dbReference type="EnsemblPlants" id="AET5Gv20110700.6">
    <property type="protein sequence ID" value="AET5Gv20110700.6"/>
    <property type="gene ID" value="AET5Gv20110700"/>
</dbReference>
<evidence type="ECO:0000313" key="2">
    <source>
        <dbReference type="Proteomes" id="UP000015105"/>
    </source>
</evidence>
<reference evidence="2" key="1">
    <citation type="journal article" date="2014" name="Science">
        <title>Ancient hybridizations among the ancestral genomes of bread wheat.</title>
        <authorList>
            <consortium name="International Wheat Genome Sequencing Consortium,"/>
            <person name="Marcussen T."/>
            <person name="Sandve S.R."/>
            <person name="Heier L."/>
            <person name="Spannagl M."/>
            <person name="Pfeifer M."/>
            <person name="Jakobsen K.S."/>
            <person name="Wulff B.B."/>
            <person name="Steuernagel B."/>
            <person name="Mayer K.F."/>
            <person name="Olsen O.A."/>
        </authorList>
    </citation>
    <scope>NUCLEOTIDE SEQUENCE [LARGE SCALE GENOMIC DNA]</scope>
    <source>
        <strain evidence="2">cv. AL8/78</strain>
    </source>
</reference>
<reference evidence="1" key="5">
    <citation type="journal article" date="2021" name="G3 (Bethesda)">
        <title>Aegilops tauschii genome assembly Aet v5.0 features greater sequence contiguity and improved annotation.</title>
        <authorList>
            <person name="Wang L."/>
            <person name="Zhu T."/>
            <person name="Rodriguez J.C."/>
            <person name="Deal K.R."/>
            <person name="Dubcovsky J."/>
            <person name="McGuire P.E."/>
            <person name="Lux T."/>
            <person name="Spannagl M."/>
            <person name="Mayer K.F.X."/>
            <person name="Baldrich P."/>
            <person name="Meyers B.C."/>
            <person name="Huo N."/>
            <person name="Gu Y.Q."/>
            <person name="Zhou H."/>
            <person name="Devos K.M."/>
            <person name="Bennetzen J.L."/>
            <person name="Unver T."/>
            <person name="Budak H."/>
            <person name="Gulick P.J."/>
            <person name="Galiba G."/>
            <person name="Kalapos B."/>
            <person name="Nelson D.R."/>
            <person name="Li P."/>
            <person name="You F.M."/>
            <person name="Luo M.C."/>
            <person name="Dvorak J."/>
        </authorList>
    </citation>
    <scope>NUCLEOTIDE SEQUENCE [LARGE SCALE GENOMIC DNA]</scope>
    <source>
        <strain evidence="1">cv. AL8/78</strain>
    </source>
</reference>
<sequence>MERGTDFGIMEVVTYMRRNSFCFFLASCHRCMEGQQHVCGVGSMMMYFGGNLTYKP</sequence>
<name>A0A453JLH7_AEGTS</name>
<reference evidence="2" key="2">
    <citation type="journal article" date="2017" name="Nat. Plants">
        <title>The Aegilops tauschii genome reveals multiple impacts of transposons.</title>
        <authorList>
            <person name="Zhao G."/>
            <person name="Zou C."/>
            <person name="Li K."/>
            <person name="Wang K."/>
            <person name="Li T."/>
            <person name="Gao L."/>
            <person name="Zhang X."/>
            <person name="Wang H."/>
            <person name="Yang Z."/>
            <person name="Liu X."/>
            <person name="Jiang W."/>
            <person name="Mao L."/>
            <person name="Kong X."/>
            <person name="Jiao Y."/>
            <person name="Jia J."/>
        </authorList>
    </citation>
    <scope>NUCLEOTIDE SEQUENCE [LARGE SCALE GENOMIC DNA]</scope>
    <source>
        <strain evidence="2">cv. AL8/78</strain>
    </source>
</reference>
<reference evidence="1" key="4">
    <citation type="submission" date="2019-03" db="UniProtKB">
        <authorList>
            <consortium name="EnsemblPlants"/>
        </authorList>
    </citation>
    <scope>IDENTIFICATION</scope>
</reference>
<dbReference type="AlphaFoldDB" id="A0A453JLH7"/>
<proteinExistence type="predicted"/>
<accession>A0A453JLH7</accession>
<dbReference type="Gramene" id="AET5Gv20110700.6">
    <property type="protein sequence ID" value="AET5Gv20110700.6"/>
    <property type="gene ID" value="AET5Gv20110700"/>
</dbReference>
<keyword evidence="2" id="KW-1185">Reference proteome</keyword>
<dbReference type="Proteomes" id="UP000015105">
    <property type="component" value="Chromosome 5D"/>
</dbReference>
<reference evidence="1" key="3">
    <citation type="journal article" date="2017" name="Nature">
        <title>Genome sequence of the progenitor of the wheat D genome Aegilops tauschii.</title>
        <authorList>
            <person name="Luo M.C."/>
            <person name="Gu Y.Q."/>
            <person name="Puiu D."/>
            <person name="Wang H."/>
            <person name="Twardziok S.O."/>
            <person name="Deal K.R."/>
            <person name="Huo N."/>
            <person name="Zhu T."/>
            <person name="Wang L."/>
            <person name="Wang Y."/>
            <person name="McGuire P.E."/>
            <person name="Liu S."/>
            <person name="Long H."/>
            <person name="Ramasamy R.K."/>
            <person name="Rodriguez J.C."/>
            <person name="Van S.L."/>
            <person name="Yuan L."/>
            <person name="Wang Z."/>
            <person name="Xia Z."/>
            <person name="Xiao L."/>
            <person name="Anderson O.D."/>
            <person name="Ouyang S."/>
            <person name="Liang Y."/>
            <person name="Zimin A.V."/>
            <person name="Pertea G."/>
            <person name="Qi P."/>
            <person name="Bennetzen J.L."/>
            <person name="Dai X."/>
            <person name="Dawson M.W."/>
            <person name="Muller H.G."/>
            <person name="Kugler K."/>
            <person name="Rivarola-Duarte L."/>
            <person name="Spannagl M."/>
            <person name="Mayer K.F.X."/>
            <person name="Lu F.H."/>
            <person name="Bevan M.W."/>
            <person name="Leroy P."/>
            <person name="Li P."/>
            <person name="You F.M."/>
            <person name="Sun Q."/>
            <person name="Liu Z."/>
            <person name="Lyons E."/>
            <person name="Wicker T."/>
            <person name="Salzberg S.L."/>
            <person name="Devos K.M."/>
            <person name="Dvorak J."/>
        </authorList>
    </citation>
    <scope>NUCLEOTIDE SEQUENCE [LARGE SCALE GENOMIC DNA]</scope>
    <source>
        <strain evidence="1">cv. AL8/78</strain>
    </source>
</reference>
<organism evidence="1 2">
    <name type="scientific">Aegilops tauschii subsp. strangulata</name>
    <name type="common">Goatgrass</name>
    <dbReference type="NCBI Taxonomy" id="200361"/>
    <lineage>
        <taxon>Eukaryota</taxon>
        <taxon>Viridiplantae</taxon>
        <taxon>Streptophyta</taxon>
        <taxon>Embryophyta</taxon>
        <taxon>Tracheophyta</taxon>
        <taxon>Spermatophyta</taxon>
        <taxon>Magnoliopsida</taxon>
        <taxon>Liliopsida</taxon>
        <taxon>Poales</taxon>
        <taxon>Poaceae</taxon>
        <taxon>BOP clade</taxon>
        <taxon>Pooideae</taxon>
        <taxon>Triticodae</taxon>
        <taxon>Triticeae</taxon>
        <taxon>Triticinae</taxon>
        <taxon>Aegilops</taxon>
    </lineage>
</organism>
<evidence type="ECO:0000313" key="1">
    <source>
        <dbReference type="EnsemblPlants" id="AET5Gv20110700.6"/>
    </source>
</evidence>
<protein>
    <submittedName>
        <fullName evidence="1">Uncharacterized protein</fullName>
    </submittedName>
</protein>